<evidence type="ECO:0000313" key="2">
    <source>
        <dbReference type="EMBL" id="KUK63807.1"/>
    </source>
</evidence>
<gene>
    <name evidence="2" type="ORF">XD82_0098</name>
</gene>
<dbReference type="AlphaFoldDB" id="A0A117LRR3"/>
<dbReference type="PATRIC" id="fig|2198.4.peg.126"/>
<sequence length="123" mass="13199">MQICGGIPDPDEPLPVGDRYARDREPAPGAVGSPGTAEEGRKVCTVLQSLQKQPCGGFIIEGRQKVLIEERAYVRPDGVFLSDGKSPCKGRVVPADPPVIAYHEKAVLESVKHRAIAECPVLI</sequence>
<feature type="region of interest" description="Disordered" evidence="1">
    <location>
        <begin position="1"/>
        <end position="38"/>
    </location>
</feature>
<evidence type="ECO:0000313" key="3">
    <source>
        <dbReference type="Proteomes" id="UP000054323"/>
    </source>
</evidence>
<protein>
    <submittedName>
        <fullName evidence="2">Uncharacterized protein</fullName>
    </submittedName>
</protein>
<dbReference type="Proteomes" id="UP000054323">
    <property type="component" value="Unassembled WGS sequence"/>
</dbReference>
<reference evidence="3" key="1">
    <citation type="journal article" date="2015" name="MBio">
        <title>Genome-Resolved Metagenomic Analysis Reveals Roles for Candidate Phyla and Other Microbial Community Members in Biogeochemical Transformations in Oil Reservoirs.</title>
        <authorList>
            <person name="Hu P."/>
            <person name="Tom L."/>
            <person name="Singh A."/>
            <person name="Thomas B.C."/>
            <person name="Baker B.J."/>
            <person name="Piceno Y.M."/>
            <person name="Andersen G.L."/>
            <person name="Banfield J.F."/>
        </authorList>
    </citation>
    <scope>NUCLEOTIDE SEQUENCE [LARGE SCALE GENOMIC DNA]</scope>
</reference>
<evidence type="ECO:0000256" key="1">
    <source>
        <dbReference type="SAM" id="MobiDB-lite"/>
    </source>
</evidence>
<accession>A0A117LRR3</accession>
<name>A0A117LRR3_9EURY</name>
<organism evidence="2 3">
    <name type="scientific">Methanoculleus marisnigri</name>
    <dbReference type="NCBI Taxonomy" id="2198"/>
    <lineage>
        <taxon>Archaea</taxon>
        <taxon>Methanobacteriati</taxon>
        <taxon>Methanobacteriota</taxon>
        <taxon>Stenosarchaea group</taxon>
        <taxon>Methanomicrobia</taxon>
        <taxon>Methanomicrobiales</taxon>
        <taxon>Methanomicrobiaceae</taxon>
        <taxon>Methanoculleus</taxon>
    </lineage>
</organism>
<comment type="caution">
    <text evidence="2">The sequence shown here is derived from an EMBL/GenBank/DDBJ whole genome shotgun (WGS) entry which is preliminary data.</text>
</comment>
<dbReference type="EMBL" id="LGGD01000005">
    <property type="protein sequence ID" value="KUK63807.1"/>
    <property type="molecule type" value="Genomic_DNA"/>
</dbReference>
<proteinExistence type="predicted"/>